<evidence type="ECO:0000256" key="1">
    <source>
        <dbReference type="ARBA" id="ARBA00004651"/>
    </source>
</evidence>
<feature type="transmembrane region" description="Helical" evidence="7">
    <location>
        <begin position="254"/>
        <end position="274"/>
    </location>
</feature>
<keyword evidence="6 7" id="KW-0472">Membrane</keyword>
<keyword evidence="5 7" id="KW-1133">Transmembrane helix</keyword>
<keyword evidence="4 7" id="KW-0812">Transmembrane</keyword>
<feature type="transmembrane region" description="Helical" evidence="7">
    <location>
        <begin position="78"/>
        <end position="99"/>
    </location>
</feature>
<organism evidence="8">
    <name type="scientific">Desulfatirhabdium butyrativorans</name>
    <dbReference type="NCBI Taxonomy" id="340467"/>
    <lineage>
        <taxon>Bacteria</taxon>
        <taxon>Pseudomonadati</taxon>
        <taxon>Thermodesulfobacteriota</taxon>
        <taxon>Desulfobacteria</taxon>
        <taxon>Desulfobacterales</taxon>
        <taxon>Desulfatirhabdiaceae</taxon>
        <taxon>Desulfatirhabdium</taxon>
    </lineage>
</organism>
<feature type="transmembrane region" description="Helical" evidence="7">
    <location>
        <begin position="219"/>
        <end position="242"/>
    </location>
</feature>
<comment type="subcellular location">
    <subcellularLocation>
        <location evidence="1">Cell membrane</location>
        <topology evidence="1">Multi-pass membrane protein</topology>
    </subcellularLocation>
</comment>
<evidence type="ECO:0000256" key="2">
    <source>
        <dbReference type="ARBA" id="ARBA00008929"/>
    </source>
</evidence>
<feature type="transmembrane region" description="Helical" evidence="7">
    <location>
        <begin position="374"/>
        <end position="395"/>
    </location>
</feature>
<dbReference type="PANTHER" id="PTHR34856:SF2">
    <property type="entry name" value="PROTEIN NRFD"/>
    <property type="match status" value="1"/>
</dbReference>
<dbReference type="EMBL" id="DSUH01000123">
    <property type="protein sequence ID" value="HGU32282.1"/>
    <property type="molecule type" value="Genomic_DNA"/>
</dbReference>
<feature type="transmembrane region" description="Helical" evidence="7">
    <location>
        <begin position="45"/>
        <end position="71"/>
    </location>
</feature>
<dbReference type="GO" id="GO:0005886">
    <property type="term" value="C:plasma membrane"/>
    <property type="evidence" value="ECO:0007669"/>
    <property type="project" value="UniProtKB-SubCell"/>
</dbReference>
<keyword evidence="3" id="KW-1003">Cell membrane</keyword>
<feature type="transmembrane region" description="Helical" evidence="7">
    <location>
        <begin position="119"/>
        <end position="136"/>
    </location>
</feature>
<dbReference type="AlphaFoldDB" id="A0A7C4MLH5"/>
<evidence type="ECO:0008006" key="9">
    <source>
        <dbReference type="Google" id="ProtNLM"/>
    </source>
</evidence>
<reference evidence="8" key="1">
    <citation type="journal article" date="2020" name="mSystems">
        <title>Genome- and Community-Level Interaction Insights into Carbon Utilization and Element Cycling Functions of Hydrothermarchaeota in Hydrothermal Sediment.</title>
        <authorList>
            <person name="Zhou Z."/>
            <person name="Liu Y."/>
            <person name="Xu W."/>
            <person name="Pan J."/>
            <person name="Luo Z.H."/>
            <person name="Li M."/>
        </authorList>
    </citation>
    <scope>NUCLEOTIDE SEQUENCE [LARGE SCALE GENOMIC DNA]</scope>
    <source>
        <strain evidence="8">SpSt-477</strain>
    </source>
</reference>
<evidence type="ECO:0000256" key="4">
    <source>
        <dbReference type="ARBA" id="ARBA00022692"/>
    </source>
</evidence>
<dbReference type="InterPro" id="IPR005614">
    <property type="entry name" value="NrfD-like"/>
</dbReference>
<protein>
    <recommendedName>
        <fullName evidence="9">Molybdopterin oxidoreductase</fullName>
    </recommendedName>
</protein>
<evidence type="ECO:0000256" key="6">
    <source>
        <dbReference type="ARBA" id="ARBA00023136"/>
    </source>
</evidence>
<evidence type="ECO:0000256" key="5">
    <source>
        <dbReference type="ARBA" id="ARBA00022989"/>
    </source>
</evidence>
<evidence type="ECO:0000256" key="3">
    <source>
        <dbReference type="ARBA" id="ARBA00022475"/>
    </source>
</evidence>
<dbReference type="PANTHER" id="PTHR34856">
    <property type="entry name" value="PROTEIN NRFD"/>
    <property type="match status" value="1"/>
</dbReference>
<feature type="transmembrane region" description="Helical" evidence="7">
    <location>
        <begin position="184"/>
        <end position="207"/>
    </location>
</feature>
<dbReference type="Pfam" id="PF03916">
    <property type="entry name" value="NrfD"/>
    <property type="match status" value="1"/>
</dbReference>
<feature type="transmembrane region" description="Helical" evidence="7">
    <location>
        <begin position="294"/>
        <end position="315"/>
    </location>
</feature>
<feature type="transmembrane region" description="Helical" evidence="7">
    <location>
        <begin position="7"/>
        <end position="25"/>
    </location>
</feature>
<dbReference type="Gene3D" id="1.20.1630.10">
    <property type="entry name" value="Formate dehydrogenase/DMSO reductase domain"/>
    <property type="match status" value="1"/>
</dbReference>
<evidence type="ECO:0000256" key="7">
    <source>
        <dbReference type="SAM" id="Phobius"/>
    </source>
</evidence>
<accession>A0A7C4MLH5</accession>
<name>A0A7C4MLH5_9BACT</name>
<sequence length="408" mass="45669">MKTKSFYALASIAGLGFLVGLIGMYDRLLNGHLHTGYGSYVPWGLWVVFYLFFVGLTAGAFLITIMTYVFGIERLKSVGTLSAFTVLVALMCELIFISMDLGHFFRVYRFLLSPNFGSLMTWFVIFTNIMLIIYALESFFLVRQKLVQWADEGRRGAGIYRLLALGKKGYSDADCDSDKKIVRILSIISLPAGLLFYGTNGAFFAILQNRPIWNSAMTPLLFVLAALLSGGALITFLISVFHSDDEIAKILAKAVRFILVVFLLLEFIQFFVGYKTGVTSIVTSLSLITSGPHAWTFWVAHLLIGGLLPLLLLIVRPQDTRAISWACLLIVLTFVTVRYNFLIPDLSVYKLEGLEKTFFHPRLRTQYTPTITEWLASLWIVSIGVLVFISGIRWLPIVSSDQGGCDHV</sequence>
<dbReference type="InterPro" id="IPR052049">
    <property type="entry name" value="Electron_transfer_protein"/>
</dbReference>
<evidence type="ECO:0000313" key="8">
    <source>
        <dbReference type="EMBL" id="HGU32282.1"/>
    </source>
</evidence>
<comment type="caution">
    <text evidence="8">The sequence shown here is derived from an EMBL/GenBank/DDBJ whole genome shotgun (WGS) entry which is preliminary data.</text>
</comment>
<gene>
    <name evidence="8" type="ORF">ENS29_05440</name>
</gene>
<proteinExistence type="inferred from homology"/>
<feature type="transmembrane region" description="Helical" evidence="7">
    <location>
        <begin position="322"/>
        <end position="341"/>
    </location>
</feature>
<comment type="similarity">
    <text evidence="2">Belongs to the NrfD family.</text>
</comment>